<gene>
    <name evidence="1" type="ORF">K505DRAFT_259840</name>
</gene>
<evidence type="ECO:0000313" key="1">
    <source>
        <dbReference type="EMBL" id="KAF2786474.1"/>
    </source>
</evidence>
<dbReference type="AlphaFoldDB" id="A0A6A6WRB5"/>
<dbReference type="Proteomes" id="UP000799757">
    <property type="component" value="Unassembled WGS sequence"/>
</dbReference>
<name>A0A6A6WRB5_9PLEO</name>
<dbReference type="EMBL" id="MU002459">
    <property type="protein sequence ID" value="KAF2786474.1"/>
    <property type="molecule type" value="Genomic_DNA"/>
</dbReference>
<evidence type="ECO:0000313" key="2">
    <source>
        <dbReference type="Proteomes" id="UP000799757"/>
    </source>
</evidence>
<sequence>MAAPANCEHQFKMIKSDTTLILWNCNMCHSGPHWYIYECSNCKLKACRPCSAKAS</sequence>
<accession>A0A6A6WRB5</accession>
<keyword evidence="2" id="KW-1185">Reference proteome</keyword>
<organism evidence="1 2">
    <name type="scientific">Melanomma pulvis-pyrius CBS 109.77</name>
    <dbReference type="NCBI Taxonomy" id="1314802"/>
    <lineage>
        <taxon>Eukaryota</taxon>
        <taxon>Fungi</taxon>
        <taxon>Dikarya</taxon>
        <taxon>Ascomycota</taxon>
        <taxon>Pezizomycotina</taxon>
        <taxon>Dothideomycetes</taxon>
        <taxon>Pleosporomycetidae</taxon>
        <taxon>Pleosporales</taxon>
        <taxon>Melanommataceae</taxon>
        <taxon>Melanomma</taxon>
    </lineage>
</organism>
<reference evidence="1" key="1">
    <citation type="journal article" date="2020" name="Stud. Mycol.">
        <title>101 Dothideomycetes genomes: a test case for predicting lifestyles and emergence of pathogens.</title>
        <authorList>
            <person name="Haridas S."/>
            <person name="Albert R."/>
            <person name="Binder M."/>
            <person name="Bloem J."/>
            <person name="Labutti K."/>
            <person name="Salamov A."/>
            <person name="Andreopoulos B."/>
            <person name="Baker S."/>
            <person name="Barry K."/>
            <person name="Bills G."/>
            <person name="Bluhm B."/>
            <person name="Cannon C."/>
            <person name="Castanera R."/>
            <person name="Culley D."/>
            <person name="Daum C."/>
            <person name="Ezra D."/>
            <person name="Gonzalez J."/>
            <person name="Henrissat B."/>
            <person name="Kuo A."/>
            <person name="Liang C."/>
            <person name="Lipzen A."/>
            <person name="Lutzoni F."/>
            <person name="Magnuson J."/>
            <person name="Mondo S."/>
            <person name="Nolan M."/>
            <person name="Ohm R."/>
            <person name="Pangilinan J."/>
            <person name="Park H.-J."/>
            <person name="Ramirez L."/>
            <person name="Alfaro M."/>
            <person name="Sun H."/>
            <person name="Tritt A."/>
            <person name="Yoshinaga Y."/>
            <person name="Zwiers L.-H."/>
            <person name="Turgeon B."/>
            <person name="Goodwin S."/>
            <person name="Spatafora J."/>
            <person name="Crous P."/>
            <person name="Grigoriev I."/>
        </authorList>
    </citation>
    <scope>NUCLEOTIDE SEQUENCE</scope>
    <source>
        <strain evidence="1">CBS 109.77</strain>
    </source>
</reference>
<dbReference type="OrthoDB" id="4596934at2759"/>
<proteinExistence type="predicted"/>
<protein>
    <submittedName>
        <fullName evidence="1">Uncharacterized protein</fullName>
    </submittedName>
</protein>